<evidence type="ECO:0000256" key="1">
    <source>
        <dbReference type="SAM" id="Phobius"/>
    </source>
</evidence>
<accession>A0A4P5PBF0</accession>
<dbReference type="InterPro" id="IPR002509">
    <property type="entry name" value="NODB_dom"/>
</dbReference>
<dbReference type="CDD" id="cd10944">
    <property type="entry name" value="CE4_SmPgdA_like"/>
    <property type="match status" value="1"/>
</dbReference>
<comment type="caution">
    <text evidence="3">The sequence shown here is derived from an EMBL/GenBank/DDBJ whole genome shotgun (WGS) entry which is preliminary data.</text>
</comment>
<dbReference type="Proteomes" id="UP000290567">
    <property type="component" value="Unassembled WGS sequence"/>
</dbReference>
<dbReference type="InterPro" id="IPR011330">
    <property type="entry name" value="Glyco_hydro/deAcase_b/a-brl"/>
</dbReference>
<protein>
    <recommendedName>
        <fullName evidence="2">NodB homology domain-containing protein</fullName>
    </recommendedName>
</protein>
<feature type="domain" description="NodB homology" evidence="2">
    <location>
        <begin position="196"/>
        <end position="385"/>
    </location>
</feature>
<proteinExistence type="predicted"/>
<evidence type="ECO:0000313" key="4">
    <source>
        <dbReference type="Proteomes" id="UP000290567"/>
    </source>
</evidence>
<sequence>MNRAQRYHQKKKKTPIVLFFLFLSLILLTAGGFFLYQQTRLQLIGKEHLEIPENGVYSDPGVKLSEKQKALSRKHYKTHGEVDPTKAGTYNIDYVYSSFGLKSKISRKVTVKPMKHLTPPAITLEGDSTLYVPSGKEFQDPGASAFDHKKKCLTKKIKRDGNVDTYTPGKYNVSYKVTDARGLSSEVTREVVVTKGVIYLTFDDGPHEKVTPQFLDILKEEKIKGTFFVTGMGPDKLLKRIHDEGHAIGLHTNTHEYSSVYSSTKAYFADLEQVNQRVKRVTGVESKITRFPGGSTNTICNNYSPGIMATLIKEVPQRGYTYYDWNVSSGDGSHQTSADQPYHNVTSTLKPDQNNVVLMHDTKQTSADALRRIIQYGKQHGYSFEPLTPECTPVQF</sequence>
<dbReference type="InterPro" id="IPR032179">
    <property type="entry name" value="Cry22Aa_Ig-like"/>
</dbReference>
<dbReference type="PANTHER" id="PTHR10587">
    <property type="entry name" value="GLYCOSYL TRANSFERASE-RELATED"/>
    <property type="match status" value="1"/>
</dbReference>
<dbReference type="RefSeq" id="WP_146622240.1">
    <property type="nucleotide sequence ID" value="NZ_BJCC01000013.1"/>
</dbReference>
<name>A0A4P5PBF0_9ENTE</name>
<dbReference type="AlphaFoldDB" id="A0A4P5PBF0"/>
<dbReference type="PANTHER" id="PTHR10587:SF125">
    <property type="entry name" value="POLYSACCHARIDE DEACETYLASE YHEN-RELATED"/>
    <property type="match status" value="1"/>
</dbReference>
<dbReference type="Pfam" id="PF01522">
    <property type="entry name" value="Polysacc_deac_1"/>
    <property type="match status" value="1"/>
</dbReference>
<dbReference type="InterPro" id="IPR013783">
    <property type="entry name" value="Ig-like_fold"/>
</dbReference>
<evidence type="ECO:0000313" key="3">
    <source>
        <dbReference type="EMBL" id="GCF93794.1"/>
    </source>
</evidence>
<reference evidence="4" key="1">
    <citation type="submission" date="2019-02" db="EMBL/GenBank/DDBJ databases">
        <title>Draft genome sequence of Enterococcus sp. Gos25-1.</title>
        <authorList>
            <person name="Tanaka N."/>
            <person name="Shiwa Y."/>
            <person name="Fujita N."/>
        </authorList>
    </citation>
    <scope>NUCLEOTIDE SEQUENCE [LARGE SCALE GENOMIC DNA]</scope>
    <source>
        <strain evidence="4">Gos25-1</strain>
    </source>
</reference>
<dbReference type="SUPFAM" id="SSF88713">
    <property type="entry name" value="Glycoside hydrolase/deacetylase"/>
    <property type="match status" value="1"/>
</dbReference>
<feature type="transmembrane region" description="Helical" evidence="1">
    <location>
        <begin position="16"/>
        <end position="36"/>
    </location>
</feature>
<dbReference type="Gene3D" id="3.20.20.370">
    <property type="entry name" value="Glycoside hydrolase/deacetylase"/>
    <property type="match status" value="1"/>
</dbReference>
<dbReference type="EMBL" id="BJCC01000013">
    <property type="protein sequence ID" value="GCF93794.1"/>
    <property type="molecule type" value="Genomic_DNA"/>
</dbReference>
<dbReference type="PROSITE" id="PS51677">
    <property type="entry name" value="NODB"/>
    <property type="match status" value="1"/>
</dbReference>
<keyword evidence="4" id="KW-1185">Reference proteome</keyword>
<dbReference type="Gene3D" id="2.60.40.10">
    <property type="entry name" value="Immunoglobulins"/>
    <property type="match status" value="1"/>
</dbReference>
<keyword evidence="1" id="KW-0472">Membrane</keyword>
<organism evidence="3 4">
    <name type="scientific">Enterococcus florum</name>
    <dbReference type="NCBI Taxonomy" id="2480627"/>
    <lineage>
        <taxon>Bacteria</taxon>
        <taxon>Bacillati</taxon>
        <taxon>Bacillota</taxon>
        <taxon>Bacilli</taxon>
        <taxon>Lactobacillales</taxon>
        <taxon>Enterococcaceae</taxon>
        <taxon>Enterococcus</taxon>
    </lineage>
</organism>
<gene>
    <name evidence="3" type="ORF">NRIC_16850</name>
</gene>
<keyword evidence="1" id="KW-0812">Transmembrane</keyword>
<dbReference type="Pfam" id="PF16403">
    <property type="entry name" value="Bact_surface_Ig-like"/>
    <property type="match status" value="2"/>
</dbReference>
<dbReference type="GO" id="GO:0005975">
    <property type="term" value="P:carbohydrate metabolic process"/>
    <property type="evidence" value="ECO:0007669"/>
    <property type="project" value="InterPro"/>
</dbReference>
<dbReference type="InterPro" id="IPR050248">
    <property type="entry name" value="Polysacc_deacetylase_ArnD"/>
</dbReference>
<keyword evidence="1" id="KW-1133">Transmembrane helix</keyword>
<evidence type="ECO:0000259" key="2">
    <source>
        <dbReference type="PROSITE" id="PS51677"/>
    </source>
</evidence>
<dbReference type="OrthoDB" id="9812065at2"/>
<dbReference type="GO" id="GO:0016810">
    <property type="term" value="F:hydrolase activity, acting on carbon-nitrogen (but not peptide) bonds"/>
    <property type="evidence" value="ECO:0007669"/>
    <property type="project" value="InterPro"/>
</dbReference>